<dbReference type="EMBL" id="JANPWB010000009">
    <property type="protein sequence ID" value="KAJ1152736.1"/>
    <property type="molecule type" value="Genomic_DNA"/>
</dbReference>
<dbReference type="PANTHER" id="PTHR33064">
    <property type="entry name" value="POL PROTEIN"/>
    <property type="match status" value="1"/>
</dbReference>
<evidence type="ECO:0000313" key="6">
    <source>
        <dbReference type="Proteomes" id="UP001066276"/>
    </source>
</evidence>
<gene>
    <name evidence="5" type="ORF">NDU88_005511</name>
</gene>
<dbReference type="InterPro" id="IPR051320">
    <property type="entry name" value="Viral_Replic_Matur_Polypro"/>
</dbReference>
<dbReference type="InterPro" id="IPR000477">
    <property type="entry name" value="RT_dom"/>
</dbReference>
<evidence type="ECO:0000256" key="2">
    <source>
        <dbReference type="ARBA" id="ARBA00012180"/>
    </source>
</evidence>
<dbReference type="PANTHER" id="PTHR33064:SF29">
    <property type="entry name" value="PEPTIDASE A2 DOMAIN-CONTAINING PROTEIN-RELATED"/>
    <property type="match status" value="1"/>
</dbReference>
<comment type="similarity">
    <text evidence="1">Belongs to the beta type-B retroviral polymerase family. HERV class-II K(HML-2) pol subfamily.</text>
</comment>
<keyword evidence="6" id="KW-1185">Reference proteome</keyword>
<dbReference type="InterPro" id="IPR043502">
    <property type="entry name" value="DNA/RNA_pol_sf"/>
</dbReference>
<evidence type="ECO:0000313" key="5">
    <source>
        <dbReference type="EMBL" id="KAJ1152736.1"/>
    </source>
</evidence>
<dbReference type="AlphaFoldDB" id="A0AAV7RIR4"/>
<evidence type="ECO:0000256" key="1">
    <source>
        <dbReference type="ARBA" id="ARBA00010879"/>
    </source>
</evidence>
<organism evidence="5 6">
    <name type="scientific">Pleurodeles waltl</name>
    <name type="common">Iberian ribbed newt</name>
    <dbReference type="NCBI Taxonomy" id="8319"/>
    <lineage>
        <taxon>Eukaryota</taxon>
        <taxon>Metazoa</taxon>
        <taxon>Chordata</taxon>
        <taxon>Craniata</taxon>
        <taxon>Vertebrata</taxon>
        <taxon>Euteleostomi</taxon>
        <taxon>Amphibia</taxon>
        <taxon>Batrachia</taxon>
        <taxon>Caudata</taxon>
        <taxon>Salamandroidea</taxon>
        <taxon>Salamandridae</taxon>
        <taxon>Pleurodelinae</taxon>
        <taxon>Pleurodeles</taxon>
    </lineage>
</organism>
<dbReference type="Gene3D" id="3.30.70.270">
    <property type="match status" value="1"/>
</dbReference>
<feature type="domain" description="Reverse transcriptase" evidence="3">
    <location>
        <begin position="11"/>
        <end position="77"/>
    </location>
</feature>
<reference evidence="5" key="1">
    <citation type="journal article" date="2022" name="bioRxiv">
        <title>Sequencing and chromosome-scale assembly of the giantPleurodeles waltlgenome.</title>
        <authorList>
            <person name="Brown T."/>
            <person name="Elewa A."/>
            <person name="Iarovenko S."/>
            <person name="Subramanian E."/>
            <person name="Araus A.J."/>
            <person name="Petzold A."/>
            <person name="Susuki M."/>
            <person name="Suzuki K.-i.T."/>
            <person name="Hayashi T."/>
            <person name="Toyoda A."/>
            <person name="Oliveira C."/>
            <person name="Osipova E."/>
            <person name="Leigh N.D."/>
            <person name="Simon A."/>
            <person name="Yun M.H."/>
        </authorList>
    </citation>
    <scope>NUCLEOTIDE SEQUENCE</scope>
    <source>
        <strain evidence="5">20211129_DDA</strain>
        <tissue evidence="5">Liver</tissue>
    </source>
</reference>
<dbReference type="Pfam" id="PF00078">
    <property type="entry name" value="RVT_1"/>
    <property type="match status" value="1"/>
</dbReference>
<proteinExistence type="inferred from homology"/>
<evidence type="ECO:0000259" key="3">
    <source>
        <dbReference type="Pfam" id="PF00078"/>
    </source>
</evidence>
<name>A0AAV7RIR4_PLEWA</name>
<accession>A0AAV7RIR4</accession>
<dbReference type="Pfam" id="PF17919">
    <property type="entry name" value="RT_RNaseH_2"/>
    <property type="match status" value="1"/>
</dbReference>
<dbReference type="EC" id="3.1.26.4" evidence="2"/>
<sequence>MMNNPDTLHLLVNQVLDGREAFSAAYLDDITVFSSSWEEHLQHLCEVLKNLQRAGLTNKASKCQIGQGSVVYLGHQVGSGQVARLQQQIYTIPAWEPPKTQTQAAFDALKAAMCTAPVLKAPDFSKEFVVQTDASEHDVGALLAQLNEDGLDQPEAF</sequence>
<feature type="domain" description="Reverse transcriptase/retrotransposon-derived protein RNase H-like" evidence="4">
    <location>
        <begin position="101"/>
        <end position="157"/>
    </location>
</feature>
<comment type="caution">
    <text evidence="5">The sequence shown here is derived from an EMBL/GenBank/DDBJ whole genome shotgun (WGS) entry which is preliminary data.</text>
</comment>
<dbReference type="InterPro" id="IPR041577">
    <property type="entry name" value="RT_RNaseH_2"/>
</dbReference>
<dbReference type="Proteomes" id="UP001066276">
    <property type="component" value="Chromosome 5"/>
</dbReference>
<protein>
    <recommendedName>
        <fullName evidence="2">ribonuclease H</fullName>
        <ecNumber evidence="2">3.1.26.4</ecNumber>
    </recommendedName>
</protein>
<dbReference type="GO" id="GO:0004523">
    <property type="term" value="F:RNA-DNA hybrid ribonuclease activity"/>
    <property type="evidence" value="ECO:0007669"/>
    <property type="project" value="UniProtKB-EC"/>
</dbReference>
<evidence type="ECO:0000259" key="4">
    <source>
        <dbReference type="Pfam" id="PF17919"/>
    </source>
</evidence>
<dbReference type="SUPFAM" id="SSF56672">
    <property type="entry name" value="DNA/RNA polymerases"/>
    <property type="match status" value="1"/>
</dbReference>
<dbReference type="InterPro" id="IPR043128">
    <property type="entry name" value="Rev_trsase/Diguanyl_cyclase"/>
</dbReference>